<evidence type="ECO:0000256" key="2">
    <source>
        <dbReference type="ARBA" id="ARBA00022917"/>
    </source>
</evidence>
<dbReference type="AlphaFoldDB" id="A0A9N9FFN2"/>
<reference evidence="6" key="1">
    <citation type="submission" date="2021-06" db="EMBL/GenBank/DDBJ databases">
        <authorList>
            <person name="Kallberg Y."/>
            <person name="Tangrot J."/>
            <person name="Rosling A."/>
        </authorList>
    </citation>
    <scope>NUCLEOTIDE SEQUENCE</scope>
    <source>
        <strain evidence="6">MT106</strain>
    </source>
</reference>
<feature type="domain" description="GTP-binding protein LepA C-terminal" evidence="5">
    <location>
        <begin position="203"/>
        <end position="259"/>
    </location>
</feature>
<dbReference type="Gene3D" id="3.30.70.870">
    <property type="entry name" value="Elongation Factor G (Translational Gtpase), domain 3"/>
    <property type="match status" value="1"/>
</dbReference>
<protein>
    <submittedName>
        <fullName evidence="6">2977_t:CDS:1</fullName>
    </submittedName>
</protein>
<dbReference type="Gene3D" id="2.40.30.10">
    <property type="entry name" value="Translation factors"/>
    <property type="match status" value="1"/>
</dbReference>
<evidence type="ECO:0000313" key="7">
    <source>
        <dbReference type="Proteomes" id="UP000789831"/>
    </source>
</evidence>
<dbReference type="InterPro" id="IPR013842">
    <property type="entry name" value="LepA_CTD"/>
</dbReference>
<evidence type="ECO:0000256" key="3">
    <source>
        <dbReference type="ARBA" id="ARBA00023134"/>
    </source>
</evidence>
<dbReference type="Gene3D" id="3.80.10.10">
    <property type="entry name" value="Ribonuclease Inhibitor"/>
    <property type="match status" value="1"/>
</dbReference>
<name>A0A9N9FFN2_9GLOM</name>
<dbReference type="PANTHER" id="PTHR43512">
    <property type="entry name" value="TRANSLATION FACTOR GUF1-RELATED"/>
    <property type="match status" value="1"/>
</dbReference>
<keyword evidence="4" id="KW-0175">Coiled coil</keyword>
<feature type="non-terminal residue" evidence="6">
    <location>
        <position position="756"/>
    </location>
</feature>
<evidence type="ECO:0000313" key="6">
    <source>
        <dbReference type="EMBL" id="CAG8532602.1"/>
    </source>
</evidence>
<dbReference type="Gene3D" id="3.30.70.2570">
    <property type="entry name" value="Elongation factor 4, C-terminal domain"/>
    <property type="match status" value="1"/>
</dbReference>
<dbReference type="SUPFAM" id="SSF52058">
    <property type="entry name" value="L domain-like"/>
    <property type="match status" value="1"/>
</dbReference>
<sequence>RYYGVIIYVRIFEGELTKGQKIKFYTNQQKIYQVERVGVKTPKEVKVGDTALGLNNNSSPLEGYQEVKPNVYSNLYPGDSSQYKEFKKSLEELQIQDSSLSLETIDSQLLGPGFRCGFLGLLHREIICERLEKEFNCEIITTPPSINYRVIFANGEIIETNNPQKIPTKDKIKNIEELFISLNIATSEEHLGAISQLCQNKRVHRSFAYERAKTTCEQLKLTLNQQTFTVPIQATIGNQVIARETLPALKKHVTGNMYGEVGKVSFGAGSLRELLKGKYPKGGACCGEFDQKNSNKRREEITELDISNKNLEGILRLEGFENLRKFDCSENKLTGLELGNLSELIYLDCEDNQLDNLEISSNTKLVEILCSENKLTNLELSGLRCLEEIECSGNYLNNFNYSVLSPDKLTYLNISDNNLPDQDLSVFSKFANLENLWVGNGEKERIIEGIYNRFYGSLEPLQNSTKLKSLYISNTDIDSGLEFLPTKKIETFCCSSERKGAKVKKIRENLALNEEVAESREAMDNSYKVRKIKHFQLAHNNRQQKKMLRQAISKVNHAIKSTYLQVIINVADKIFLQTIGGELNLSDRFVIDNKINRELRRVGQELTQLSLKKIQQKEIERQIIGKWTEEKIKDALKGLLEGTRREIQCFDEIENAEIAFSSDVGIVFSSSVPGETWNLARVCQCVYLPNINKALSNHIEYHLANLGDIVKFKKKLIELINQFKENNKKRKRENDIFEKEQQSEARIIQVNKKTKM</sequence>
<keyword evidence="2" id="KW-0648">Protein biosynthesis</keyword>
<dbReference type="InterPro" id="IPR032675">
    <property type="entry name" value="LRR_dom_sf"/>
</dbReference>
<dbReference type="EMBL" id="CAJVPL010000829">
    <property type="protein sequence ID" value="CAG8532602.1"/>
    <property type="molecule type" value="Genomic_DNA"/>
</dbReference>
<organism evidence="6 7">
    <name type="scientific">Ambispora gerdemannii</name>
    <dbReference type="NCBI Taxonomy" id="144530"/>
    <lineage>
        <taxon>Eukaryota</taxon>
        <taxon>Fungi</taxon>
        <taxon>Fungi incertae sedis</taxon>
        <taxon>Mucoromycota</taxon>
        <taxon>Glomeromycotina</taxon>
        <taxon>Glomeromycetes</taxon>
        <taxon>Archaeosporales</taxon>
        <taxon>Ambisporaceae</taxon>
        <taxon>Ambispora</taxon>
    </lineage>
</organism>
<dbReference type="Proteomes" id="UP000789831">
    <property type="component" value="Unassembled WGS sequence"/>
</dbReference>
<dbReference type="GO" id="GO:0006412">
    <property type="term" value="P:translation"/>
    <property type="evidence" value="ECO:0007669"/>
    <property type="project" value="UniProtKB-KW"/>
</dbReference>
<gene>
    <name evidence="6" type="ORF">AGERDE_LOCUS5785</name>
</gene>
<dbReference type="SUPFAM" id="SSF54980">
    <property type="entry name" value="EF-G C-terminal domain-like"/>
    <property type="match status" value="1"/>
</dbReference>
<evidence type="ECO:0000256" key="4">
    <source>
        <dbReference type="SAM" id="Coils"/>
    </source>
</evidence>
<dbReference type="GO" id="GO:0005525">
    <property type="term" value="F:GTP binding"/>
    <property type="evidence" value="ECO:0007669"/>
    <property type="project" value="UniProtKB-KW"/>
</dbReference>
<keyword evidence="1" id="KW-0547">Nucleotide-binding</keyword>
<dbReference type="GO" id="GO:0045727">
    <property type="term" value="P:positive regulation of translation"/>
    <property type="evidence" value="ECO:0007669"/>
    <property type="project" value="TreeGrafter"/>
</dbReference>
<evidence type="ECO:0000259" key="5">
    <source>
        <dbReference type="Pfam" id="PF06421"/>
    </source>
</evidence>
<feature type="coiled-coil region" evidence="4">
    <location>
        <begin position="713"/>
        <end position="740"/>
    </location>
</feature>
<evidence type="ECO:0000256" key="1">
    <source>
        <dbReference type="ARBA" id="ARBA00022741"/>
    </source>
</evidence>
<comment type="caution">
    <text evidence="6">The sequence shown here is derived from an EMBL/GenBank/DDBJ whole genome shotgun (WGS) entry which is preliminary data.</text>
</comment>
<dbReference type="InterPro" id="IPR006297">
    <property type="entry name" value="EF-4"/>
</dbReference>
<dbReference type="Pfam" id="PF06421">
    <property type="entry name" value="LepA_C"/>
    <property type="match status" value="1"/>
</dbReference>
<dbReference type="InterPro" id="IPR038363">
    <property type="entry name" value="LepA_C_sf"/>
</dbReference>
<accession>A0A9N9FFN2</accession>
<keyword evidence="3" id="KW-0342">GTP-binding</keyword>
<dbReference type="OrthoDB" id="1074at2759"/>
<keyword evidence="7" id="KW-1185">Reference proteome</keyword>
<dbReference type="GO" id="GO:0043022">
    <property type="term" value="F:ribosome binding"/>
    <property type="evidence" value="ECO:0007669"/>
    <property type="project" value="TreeGrafter"/>
</dbReference>
<dbReference type="InterPro" id="IPR035647">
    <property type="entry name" value="EFG_III/V"/>
</dbReference>
<dbReference type="PANTHER" id="PTHR43512:SF4">
    <property type="entry name" value="TRANSLATION FACTOR GUF1 HOMOLOG, CHLOROPLASTIC"/>
    <property type="match status" value="1"/>
</dbReference>
<proteinExistence type="predicted"/>